<accession>A0A418YPN8</accession>
<protein>
    <submittedName>
        <fullName evidence="2">Uncharacterized protein</fullName>
    </submittedName>
</protein>
<dbReference type="AlphaFoldDB" id="A0A418YPN8"/>
<keyword evidence="3" id="KW-1185">Reference proteome</keyword>
<reference evidence="2 3" key="1">
    <citation type="submission" date="2018-08" db="EMBL/GenBank/DDBJ databases">
        <title>Sphingobium sp. EO9.</title>
        <authorList>
            <person name="Park Y."/>
            <person name="Kim K.H."/>
            <person name="Jeon C.O."/>
        </authorList>
    </citation>
    <scope>NUCLEOTIDE SEQUENCE [LARGE SCALE GENOMIC DNA]</scope>
    <source>
        <strain evidence="2 3">EO9</strain>
    </source>
</reference>
<feature type="non-terminal residue" evidence="2">
    <location>
        <position position="1"/>
    </location>
</feature>
<evidence type="ECO:0000313" key="2">
    <source>
        <dbReference type="EMBL" id="RJG53334.1"/>
    </source>
</evidence>
<name>A0A418YPN8_9SPHN</name>
<dbReference type="Proteomes" id="UP000283469">
    <property type="component" value="Unassembled WGS sequence"/>
</dbReference>
<evidence type="ECO:0000313" key="3">
    <source>
        <dbReference type="Proteomes" id="UP000283469"/>
    </source>
</evidence>
<comment type="caution">
    <text evidence="2">The sequence shown here is derived from an EMBL/GenBank/DDBJ whole genome shotgun (WGS) entry which is preliminary data.</text>
</comment>
<sequence length="74" mass="7943">LLASVGERSDLSNVFRPARGDGAKSGGGPDPRDPDSKLLGRKAREIYIPDLRLGSGIMPGKPTEGIEVKPRNFR</sequence>
<feature type="region of interest" description="Disordered" evidence="1">
    <location>
        <begin position="1"/>
        <end position="40"/>
    </location>
</feature>
<dbReference type="RefSeq" id="WP_220475657.1">
    <property type="nucleotide sequence ID" value="NZ_QVRA01000016.1"/>
</dbReference>
<feature type="compositionally biased region" description="Basic and acidic residues" evidence="1">
    <location>
        <begin position="30"/>
        <end position="40"/>
    </location>
</feature>
<evidence type="ECO:0000256" key="1">
    <source>
        <dbReference type="SAM" id="MobiDB-lite"/>
    </source>
</evidence>
<gene>
    <name evidence="2" type="ORF">D0Z70_16200</name>
</gene>
<organism evidence="2 3">
    <name type="scientific">Sphingobium terrigena</name>
    <dbReference type="NCBI Taxonomy" id="2304063"/>
    <lineage>
        <taxon>Bacteria</taxon>
        <taxon>Pseudomonadati</taxon>
        <taxon>Pseudomonadota</taxon>
        <taxon>Alphaproteobacteria</taxon>
        <taxon>Sphingomonadales</taxon>
        <taxon>Sphingomonadaceae</taxon>
        <taxon>Sphingobium</taxon>
    </lineage>
</organism>
<proteinExistence type="predicted"/>
<dbReference type="EMBL" id="QVRA01000016">
    <property type="protein sequence ID" value="RJG53334.1"/>
    <property type="molecule type" value="Genomic_DNA"/>
</dbReference>